<protein>
    <submittedName>
        <fullName evidence="3">P1 family peptidase</fullName>
    </submittedName>
</protein>
<accession>A0ABP5XA08</accession>
<evidence type="ECO:0000256" key="1">
    <source>
        <dbReference type="ARBA" id="ARBA00007068"/>
    </source>
</evidence>
<dbReference type="EMBL" id="BAAASZ010000023">
    <property type="protein sequence ID" value="GAA2446742.1"/>
    <property type="molecule type" value="Genomic_DNA"/>
</dbReference>
<keyword evidence="4" id="KW-1185">Reference proteome</keyword>
<evidence type="ECO:0000313" key="3">
    <source>
        <dbReference type="EMBL" id="GAA2446742.1"/>
    </source>
</evidence>
<dbReference type="PANTHER" id="PTHR36512:SF3">
    <property type="entry name" value="BLR5678 PROTEIN"/>
    <property type="match status" value="1"/>
</dbReference>
<feature type="compositionally biased region" description="Basic residues" evidence="2">
    <location>
        <begin position="11"/>
        <end position="21"/>
    </location>
</feature>
<dbReference type="Proteomes" id="UP001501638">
    <property type="component" value="Unassembled WGS sequence"/>
</dbReference>
<feature type="region of interest" description="Disordered" evidence="2">
    <location>
        <begin position="1"/>
        <end position="21"/>
    </location>
</feature>
<dbReference type="SUPFAM" id="SSF56266">
    <property type="entry name" value="DmpA/ArgJ-like"/>
    <property type="match status" value="1"/>
</dbReference>
<organism evidence="3 4">
    <name type="scientific">Streptomyces macrosporus</name>
    <dbReference type="NCBI Taxonomy" id="44032"/>
    <lineage>
        <taxon>Bacteria</taxon>
        <taxon>Bacillati</taxon>
        <taxon>Actinomycetota</taxon>
        <taxon>Actinomycetes</taxon>
        <taxon>Kitasatosporales</taxon>
        <taxon>Streptomycetaceae</taxon>
        <taxon>Streptomyces</taxon>
    </lineage>
</organism>
<feature type="compositionally biased region" description="Low complexity" evidence="2">
    <location>
        <begin position="236"/>
        <end position="250"/>
    </location>
</feature>
<evidence type="ECO:0000256" key="2">
    <source>
        <dbReference type="SAM" id="MobiDB-lite"/>
    </source>
</evidence>
<proteinExistence type="inferred from homology"/>
<feature type="region of interest" description="Disordered" evidence="2">
    <location>
        <begin position="236"/>
        <end position="255"/>
    </location>
</feature>
<gene>
    <name evidence="3" type="ORF">GCM10010405_32710</name>
</gene>
<reference evidence="4" key="1">
    <citation type="journal article" date="2019" name="Int. J. Syst. Evol. Microbiol.">
        <title>The Global Catalogue of Microorganisms (GCM) 10K type strain sequencing project: providing services to taxonomists for standard genome sequencing and annotation.</title>
        <authorList>
            <consortium name="The Broad Institute Genomics Platform"/>
            <consortium name="The Broad Institute Genome Sequencing Center for Infectious Disease"/>
            <person name="Wu L."/>
            <person name="Ma J."/>
        </authorList>
    </citation>
    <scope>NUCLEOTIDE SEQUENCE [LARGE SCALE GENOMIC DNA]</scope>
    <source>
        <strain evidence="4">JCM 6305</strain>
    </source>
</reference>
<evidence type="ECO:0000313" key="4">
    <source>
        <dbReference type="Proteomes" id="UP001501638"/>
    </source>
</evidence>
<name>A0ABP5XA08_9ACTN</name>
<dbReference type="PANTHER" id="PTHR36512">
    <property type="entry name" value="D-AMINOPEPTIDASE"/>
    <property type="match status" value="1"/>
</dbReference>
<dbReference type="Gene3D" id="3.60.70.12">
    <property type="entry name" value="L-amino peptidase D-ALA esterase/amidase"/>
    <property type="match status" value="1"/>
</dbReference>
<dbReference type="InterPro" id="IPR005321">
    <property type="entry name" value="Peptidase_S58_DmpA"/>
</dbReference>
<sequence length="376" mass="37695">MLAAWNGGRPGGRHMARHGRRARDLGIVTDGGEPGPYGAITDVPGVAVGHTTLRRPPDVHTGVTAIVPAGVGPLPAGTPLPAGLFAANGYGKLVGATQLVELGQLESPIVLTSTLSAFRAADAMVSRMLSRPEFADVLSYNPVVGECNDGYLSDVRARPVREEDVLAAIEGASTGPVAEGCVGAGTGTCALGFKAGIGTASRRVVPDEAGPCTVGVLTQANFGGTLRIGGVAVTPDPPDAAAGTEAAAGADGTGPGEDGSCVVVVATDAPLDARQLGRLARRAVFALGRVGASYGHGSGDYGIAFSTSPARDGRPAVVPDHRLDPLFGAVLAASEEAVLNALCAAVTTTGRLGRTVPAVSHDRLREAAARTAPSGR</sequence>
<dbReference type="Pfam" id="PF03576">
    <property type="entry name" value="Peptidase_S58"/>
    <property type="match status" value="1"/>
</dbReference>
<comment type="caution">
    <text evidence="3">The sequence shown here is derived from an EMBL/GenBank/DDBJ whole genome shotgun (WGS) entry which is preliminary data.</text>
</comment>
<dbReference type="InterPro" id="IPR016117">
    <property type="entry name" value="ArgJ-like_dom_sf"/>
</dbReference>
<comment type="similarity">
    <text evidence="1">Belongs to the peptidase S58 family.</text>
</comment>